<evidence type="ECO:0000256" key="1">
    <source>
        <dbReference type="ARBA" id="ARBA00023002"/>
    </source>
</evidence>
<feature type="domain" description="Mannitol dehydrogenase N-terminal" evidence="2">
    <location>
        <begin position="32"/>
        <end position="281"/>
    </location>
</feature>
<dbReference type="Gene3D" id="1.10.1040.10">
    <property type="entry name" value="N-(1-d-carboxylethyl)-l-norvaline Dehydrogenase, domain 2"/>
    <property type="match status" value="1"/>
</dbReference>
<dbReference type="InterPro" id="IPR008927">
    <property type="entry name" value="6-PGluconate_DH-like_C_sf"/>
</dbReference>
<sequence>MDELIPLSNTNLGRLPSTVRAPQYDRTKLTPGIIHIGLGNFHRAHQAWYLHRLFDAGLNHDWAILGAGVRSYDKDQRDKLLAQDCLTTLIELAPARSSAEIIGSMIDYIPIENGNTALIERMADPAIRIVSLTVTEGGYYIDPVTKAFDQTHPDIEHDAKNPDRPLTVFGALVAALARRKASGSGPFTGLSCDNLQGNGHILQQAVVSLASMSNPALARWIEEECSFPNSMVDCIVPATGMKEIDLARSFGVDDAAPVTHEPFRQWVIEDDFCAGRPDWEKCGATFTGNVQTHETMKIRVLNAGHQLLANAGEILSIETISEAMAHPLIGAFFRKTAIQEIAPHVAPVPEMTAEAYIDLIAARFANPAIIDTTRRVAFDGSSRHTGFLLPTLREALAADTPVDGLALAEAIWARMCYGIREDGSVISPNDPNWDALKNAAIQAKSDPAVWLAQHNIYGRLANDLRFKTVFERRLRQIWREGLEAALKDYLVSEATAYRASHGMDARLS</sequence>
<protein>
    <submittedName>
        <fullName evidence="4">Mannitol 2-dehydrogenase</fullName>
    </submittedName>
</protein>
<dbReference type="InterPro" id="IPR050988">
    <property type="entry name" value="Mannitol_DH/Oxidoreductase"/>
</dbReference>
<dbReference type="RefSeq" id="WP_155191058.1">
    <property type="nucleotide sequence ID" value="NZ_BAAAEA010000002.1"/>
</dbReference>
<dbReference type="SUPFAM" id="SSF48179">
    <property type="entry name" value="6-phosphogluconate dehydrogenase C-terminal domain-like"/>
    <property type="match status" value="1"/>
</dbReference>
<organism evidence="4 5">
    <name type="scientific">Roseibium denhamense</name>
    <dbReference type="NCBI Taxonomy" id="76305"/>
    <lineage>
        <taxon>Bacteria</taxon>
        <taxon>Pseudomonadati</taxon>
        <taxon>Pseudomonadota</taxon>
        <taxon>Alphaproteobacteria</taxon>
        <taxon>Hyphomicrobiales</taxon>
        <taxon>Stappiaceae</taxon>
        <taxon>Roseibium</taxon>
    </lineage>
</organism>
<accession>A0ABY1PJ63</accession>
<dbReference type="InterPro" id="IPR000669">
    <property type="entry name" value="Mannitol_DH"/>
</dbReference>
<dbReference type="InterPro" id="IPR013118">
    <property type="entry name" value="Mannitol_DH_C"/>
</dbReference>
<dbReference type="PANTHER" id="PTHR43362:SF1">
    <property type="entry name" value="MANNITOL DEHYDROGENASE 2-RELATED"/>
    <property type="match status" value="1"/>
</dbReference>
<dbReference type="Proteomes" id="UP001157914">
    <property type="component" value="Unassembled WGS sequence"/>
</dbReference>
<dbReference type="PRINTS" id="PR00084">
    <property type="entry name" value="MTLDHDRGNASE"/>
</dbReference>
<evidence type="ECO:0000259" key="2">
    <source>
        <dbReference type="Pfam" id="PF01232"/>
    </source>
</evidence>
<name>A0ABY1PJ63_9HYPH</name>
<dbReference type="PANTHER" id="PTHR43362">
    <property type="entry name" value="MANNITOL DEHYDROGENASE DSF1-RELATED"/>
    <property type="match status" value="1"/>
</dbReference>
<gene>
    <name evidence="4" type="ORF">SAMN06265374_4041</name>
</gene>
<dbReference type="InterPro" id="IPR013131">
    <property type="entry name" value="Mannitol_DH_N"/>
</dbReference>
<keyword evidence="1" id="KW-0560">Oxidoreductase</keyword>
<dbReference type="InterPro" id="IPR013328">
    <property type="entry name" value="6PGD_dom2"/>
</dbReference>
<keyword evidence="5" id="KW-1185">Reference proteome</keyword>
<dbReference type="Pfam" id="PF01232">
    <property type="entry name" value="Mannitol_dh"/>
    <property type="match status" value="1"/>
</dbReference>
<comment type="caution">
    <text evidence="4">The sequence shown here is derived from an EMBL/GenBank/DDBJ whole genome shotgun (WGS) entry which is preliminary data.</text>
</comment>
<dbReference type="Pfam" id="PF08125">
    <property type="entry name" value="Mannitol_dh_C"/>
    <property type="match status" value="1"/>
</dbReference>
<dbReference type="Gene3D" id="3.40.50.720">
    <property type="entry name" value="NAD(P)-binding Rossmann-like Domain"/>
    <property type="match status" value="1"/>
</dbReference>
<dbReference type="EMBL" id="FXTT01000006">
    <property type="protein sequence ID" value="SMP35531.1"/>
    <property type="molecule type" value="Genomic_DNA"/>
</dbReference>
<evidence type="ECO:0000313" key="4">
    <source>
        <dbReference type="EMBL" id="SMP35531.1"/>
    </source>
</evidence>
<feature type="domain" description="Mannitol dehydrogenase C-terminal" evidence="3">
    <location>
        <begin position="289"/>
        <end position="478"/>
    </location>
</feature>
<evidence type="ECO:0000259" key="3">
    <source>
        <dbReference type="Pfam" id="PF08125"/>
    </source>
</evidence>
<proteinExistence type="predicted"/>
<reference evidence="4 5" key="1">
    <citation type="submission" date="2017-05" db="EMBL/GenBank/DDBJ databases">
        <authorList>
            <person name="Varghese N."/>
            <person name="Submissions S."/>
        </authorList>
    </citation>
    <scope>NUCLEOTIDE SEQUENCE [LARGE SCALE GENOMIC DNA]</scope>
    <source>
        <strain evidence="4 5">DSM 15949</strain>
    </source>
</reference>
<dbReference type="InterPro" id="IPR036291">
    <property type="entry name" value="NAD(P)-bd_dom_sf"/>
</dbReference>
<evidence type="ECO:0000313" key="5">
    <source>
        <dbReference type="Proteomes" id="UP001157914"/>
    </source>
</evidence>
<dbReference type="SUPFAM" id="SSF51735">
    <property type="entry name" value="NAD(P)-binding Rossmann-fold domains"/>
    <property type="match status" value="1"/>
</dbReference>